<dbReference type="InterPro" id="IPR029063">
    <property type="entry name" value="SAM-dependent_MTases_sf"/>
</dbReference>
<dbReference type="PIRSF" id="PIRSF005739">
    <property type="entry name" value="O-mtase"/>
    <property type="match status" value="1"/>
</dbReference>
<dbReference type="PROSITE" id="PS51683">
    <property type="entry name" value="SAM_OMT_II"/>
    <property type="match status" value="1"/>
</dbReference>
<dbReference type="InterPro" id="IPR016461">
    <property type="entry name" value="COMT-like"/>
</dbReference>
<keyword evidence="1 7" id="KW-0489">Methyltransferase</keyword>
<accession>A0A931AJ47</accession>
<dbReference type="Proteomes" id="UP000605361">
    <property type="component" value="Unassembled WGS sequence"/>
</dbReference>
<dbReference type="GO" id="GO:0008171">
    <property type="term" value="F:O-methyltransferase activity"/>
    <property type="evidence" value="ECO:0007669"/>
    <property type="project" value="InterPro"/>
</dbReference>
<name>A0A931AJ47_9ACTN</name>
<dbReference type="Pfam" id="PF08100">
    <property type="entry name" value="Dimerisation"/>
    <property type="match status" value="1"/>
</dbReference>
<evidence type="ECO:0000256" key="2">
    <source>
        <dbReference type="ARBA" id="ARBA00022679"/>
    </source>
</evidence>
<keyword evidence="3" id="KW-0949">S-adenosyl-L-methionine</keyword>
<dbReference type="InterPro" id="IPR036388">
    <property type="entry name" value="WH-like_DNA-bd_sf"/>
</dbReference>
<evidence type="ECO:0000256" key="1">
    <source>
        <dbReference type="ARBA" id="ARBA00022603"/>
    </source>
</evidence>
<evidence type="ECO:0000259" key="6">
    <source>
        <dbReference type="Pfam" id="PF08100"/>
    </source>
</evidence>
<dbReference type="Gene3D" id="1.10.10.10">
    <property type="entry name" value="Winged helix-like DNA-binding domain superfamily/Winged helix DNA-binding domain"/>
    <property type="match status" value="1"/>
</dbReference>
<proteinExistence type="predicted"/>
<keyword evidence="2" id="KW-0808">Transferase</keyword>
<keyword evidence="8" id="KW-1185">Reference proteome</keyword>
<dbReference type="SUPFAM" id="SSF53335">
    <property type="entry name" value="S-adenosyl-L-methionine-dependent methyltransferases"/>
    <property type="match status" value="1"/>
</dbReference>
<evidence type="ECO:0000313" key="7">
    <source>
        <dbReference type="EMBL" id="MBF8191448.1"/>
    </source>
</evidence>
<dbReference type="InterPro" id="IPR001077">
    <property type="entry name" value="COMT_C"/>
</dbReference>
<evidence type="ECO:0000256" key="4">
    <source>
        <dbReference type="PIRSR" id="PIRSR005739-1"/>
    </source>
</evidence>
<feature type="domain" description="O-methyltransferase C-terminal" evidence="5">
    <location>
        <begin position="129"/>
        <end position="324"/>
    </location>
</feature>
<protein>
    <submittedName>
        <fullName evidence="7">SAM-dependent methyltransferase</fullName>
    </submittedName>
</protein>
<dbReference type="PANTHER" id="PTHR43712:SF2">
    <property type="entry name" value="O-METHYLTRANSFERASE CICE"/>
    <property type="match status" value="1"/>
</dbReference>
<evidence type="ECO:0000256" key="3">
    <source>
        <dbReference type="ARBA" id="ARBA00022691"/>
    </source>
</evidence>
<dbReference type="PANTHER" id="PTHR43712">
    <property type="entry name" value="PUTATIVE (AFU_ORTHOLOGUE AFUA_4G14580)-RELATED"/>
    <property type="match status" value="1"/>
</dbReference>
<reference evidence="7" key="1">
    <citation type="submission" date="2020-11" db="EMBL/GenBank/DDBJ databases">
        <title>Whole-genome analyses of Nonomuraea sp. K274.</title>
        <authorList>
            <person name="Veyisoglu A."/>
        </authorList>
    </citation>
    <scope>NUCLEOTIDE SEQUENCE</scope>
    <source>
        <strain evidence="7">K274</strain>
    </source>
</reference>
<organism evidence="7 8">
    <name type="scientific">Nonomuraea cypriaca</name>
    <dbReference type="NCBI Taxonomy" id="1187855"/>
    <lineage>
        <taxon>Bacteria</taxon>
        <taxon>Bacillati</taxon>
        <taxon>Actinomycetota</taxon>
        <taxon>Actinomycetes</taxon>
        <taxon>Streptosporangiales</taxon>
        <taxon>Streptosporangiaceae</taxon>
        <taxon>Nonomuraea</taxon>
    </lineage>
</organism>
<comment type="caution">
    <text evidence="7">The sequence shown here is derived from an EMBL/GenBank/DDBJ whole genome shotgun (WGS) entry which is preliminary data.</text>
</comment>
<dbReference type="GO" id="GO:0046983">
    <property type="term" value="F:protein dimerization activity"/>
    <property type="evidence" value="ECO:0007669"/>
    <property type="project" value="InterPro"/>
</dbReference>
<dbReference type="RefSeq" id="WP_195900358.1">
    <property type="nucleotide sequence ID" value="NZ_JADOGI010000161.1"/>
</dbReference>
<dbReference type="InterPro" id="IPR012967">
    <property type="entry name" value="COMT_dimerisation"/>
</dbReference>
<dbReference type="EMBL" id="JADOGI010000161">
    <property type="protein sequence ID" value="MBF8191448.1"/>
    <property type="molecule type" value="Genomic_DNA"/>
</dbReference>
<feature type="active site" description="Proton acceptor" evidence="4">
    <location>
        <position position="254"/>
    </location>
</feature>
<feature type="domain" description="O-methyltransferase dimerisation" evidence="6">
    <location>
        <begin position="25"/>
        <end position="97"/>
    </location>
</feature>
<gene>
    <name evidence="7" type="ORF">ITP53_38275</name>
</gene>
<dbReference type="InterPro" id="IPR036390">
    <property type="entry name" value="WH_DNA-bd_sf"/>
</dbReference>
<dbReference type="Gene3D" id="3.40.50.150">
    <property type="entry name" value="Vaccinia Virus protein VP39"/>
    <property type="match status" value="1"/>
</dbReference>
<sequence>MRSETEKTGAEPGDRASASSLLDEALAYVYPAALRAVATVGVADHLADGPLTVTALASRAGVEEDSLRRVLRVLATRGVFEELGDDRFGLTTVGQALRSDVPISARQAIIMITDRTLWQPAGEIERSLRTGGSIFEDLFGMSFFAYIAKNQDTAAVFHHGMAAFSDQENEPIAAACDFPERAVVVDVGGGHGGFLLEVLRRRPDLHGVLFDEPHVVAGHRLDTDDVKDRREVVSGDFFTEVPAGDVHVIKRVLHDWDDDRCVTILRTCRQAMKETGRILVIDAVIPPGGEPHQAKTLDLLLMAAFPGRERTEAEFARLFATAGLRLSRIVPTGTVLSVIEATAAETP</sequence>
<evidence type="ECO:0000259" key="5">
    <source>
        <dbReference type="Pfam" id="PF00891"/>
    </source>
</evidence>
<dbReference type="GO" id="GO:0032259">
    <property type="term" value="P:methylation"/>
    <property type="evidence" value="ECO:0007669"/>
    <property type="project" value="UniProtKB-KW"/>
</dbReference>
<dbReference type="AlphaFoldDB" id="A0A931AJ47"/>
<dbReference type="SUPFAM" id="SSF46785">
    <property type="entry name" value="Winged helix' DNA-binding domain"/>
    <property type="match status" value="1"/>
</dbReference>
<evidence type="ECO:0000313" key="8">
    <source>
        <dbReference type="Proteomes" id="UP000605361"/>
    </source>
</evidence>
<dbReference type="Pfam" id="PF00891">
    <property type="entry name" value="Methyltransf_2"/>
    <property type="match status" value="1"/>
</dbReference>